<proteinExistence type="inferred from homology"/>
<dbReference type="GeneID" id="103514117"/>
<dbReference type="Gene3D" id="3.40.50.720">
    <property type="entry name" value="NAD(P)-binding Rossmann-like Domain"/>
    <property type="match status" value="1"/>
</dbReference>
<dbReference type="RefSeq" id="XP_026682971.1">
    <property type="nucleotide sequence ID" value="XM_026827170.1"/>
</dbReference>
<dbReference type="PaxDb" id="121845-A0A3Q0J3H0"/>
<comment type="similarity">
    <text evidence="1">Belongs to the short-chain dehydrogenases/reductases (SDR) family.</text>
</comment>
<organism evidence="3 4">
    <name type="scientific">Diaphorina citri</name>
    <name type="common">Asian citrus psyllid</name>
    <dbReference type="NCBI Taxonomy" id="121845"/>
    <lineage>
        <taxon>Eukaryota</taxon>
        <taxon>Metazoa</taxon>
        <taxon>Ecdysozoa</taxon>
        <taxon>Arthropoda</taxon>
        <taxon>Hexapoda</taxon>
        <taxon>Insecta</taxon>
        <taxon>Pterygota</taxon>
        <taxon>Neoptera</taxon>
        <taxon>Paraneoptera</taxon>
        <taxon>Hemiptera</taxon>
        <taxon>Sternorrhyncha</taxon>
        <taxon>Psylloidea</taxon>
        <taxon>Psyllidae</taxon>
        <taxon>Diaphorininae</taxon>
        <taxon>Diaphorina</taxon>
    </lineage>
</organism>
<dbReference type="PANTHER" id="PTHR24322">
    <property type="entry name" value="PKSB"/>
    <property type="match status" value="1"/>
</dbReference>
<dbReference type="SUPFAM" id="SSF51735">
    <property type="entry name" value="NAD(P)-binding Rossmann-fold domains"/>
    <property type="match status" value="1"/>
</dbReference>
<dbReference type="AlphaFoldDB" id="A0A3Q0J3H0"/>
<reference evidence="4" key="1">
    <citation type="submission" date="2025-08" db="UniProtKB">
        <authorList>
            <consortium name="RefSeq"/>
        </authorList>
    </citation>
    <scope>IDENTIFICATION</scope>
</reference>
<dbReference type="InterPro" id="IPR002347">
    <property type="entry name" value="SDR_fam"/>
</dbReference>
<dbReference type="STRING" id="121845.A0A3Q0J3H0"/>
<evidence type="ECO:0000313" key="3">
    <source>
        <dbReference type="Proteomes" id="UP000079169"/>
    </source>
</evidence>
<dbReference type="InterPro" id="IPR036291">
    <property type="entry name" value="NAD(P)-bd_dom_sf"/>
</dbReference>
<keyword evidence="3" id="KW-1185">Reference proteome</keyword>
<dbReference type="GO" id="GO:0016616">
    <property type="term" value="F:oxidoreductase activity, acting on the CH-OH group of donors, NAD or NADP as acceptor"/>
    <property type="evidence" value="ECO:0007669"/>
    <property type="project" value="TreeGrafter"/>
</dbReference>
<dbReference type="Proteomes" id="UP000079169">
    <property type="component" value="Unplaced"/>
</dbReference>
<dbReference type="PRINTS" id="PR00081">
    <property type="entry name" value="GDHRDH"/>
</dbReference>
<dbReference type="Pfam" id="PF00106">
    <property type="entry name" value="adh_short"/>
    <property type="match status" value="1"/>
</dbReference>
<dbReference type="PANTHER" id="PTHR24322:SF736">
    <property type="entry name" value="RETINOL DEHYDROGENASE 10"/>
    <property type="match status" value="1"/>
</dbReference>
<sequence length="161" mass="18050">MTALSIILSELILLIIKLLYSALESILLTLIPPSEKSLEGEIILLTGAGNGIGRELAKQFVQHKVTLVCWDIDEKGNNETKQMLEEQGYKNIHTYKLDVSNREEVLRVADKVRKEVGEVTILVNNAGIMPCKPLNEQKPDVIRKTFDVNVLAHFWVSNLNG</sequence>
<keyword evidence="2" id="KW-0560">Oxidoreductase</keyword>
<evidence type="ECO:0000313" key="4">
    <source>
        <dbReference type="RefSeq" id="XP_026682971.1"/>
    </source>
</evidence>
<evidence type="ECO:0000256" key="2">
    <source>
        <dbReference type="ARBA" id="ARBA00023002"/>
    </source>
</evidence>
<protein>
    <submittedName>
        <fullName evidence="4">17-beta-hydroxysteroid dehydrogenase 13-like</fullName>
    </submittedName>
</protein>
<dbReference type="KEGG" id="dci:103514117"/>
<dbReference type="GO" id="GO:0005811">
    <property type="term" value="C:lipid droplet"/>
    <property type="evidence" value="ECO:0007669"/>
    <property type="project" value="TreeGrafter"/>
</dbReference>
<evidence type="ECO:0000256" key="1">
    <source>
        <dbReference type="ARBA" id="ARBA00006484"/>
    </source>
</evidence>
<name>A0A3Q0J3H0_DIACI</name>
<gene>
    <name evidence="4" type="primary">LOC103514117</name>
</gene>
<accession>A0A3Q0J3H0</accession>